<dbReference type="NCBIfam" id="TIGR03363">
    <property type="entry name" value="VI_chp_8"/>
    <property type="match status" value="1"/>
</dbReference>
<sequence length="425" mass="46984">MTTPEVINIESLLKPITEDQPCGPDLRENGSLEYQKLKDARRTIASLTRARKFDSQADPEIDDLWREIYKVAPQVLEEQAKDLEVAAWYAEAALKLYGFQGLRDAFKLIQQLVEAFWDDLYPLPDEDGLETKVFPITGLNGEDGRGTLILPIKNIPLSENYADAFTYNLYDRCVEAAKMTDDDAQRQRFEDIGLTMPDIQAQVDASSVDFCRNLLSDLEECLQNFNDMSTLLDEKCGYQYAPPSSAIKQSLSDVLEAVRLLTKGKIPDESEAGGEAGEEGVVMDSDNVGTAPAGIVQQGVGIQGPIASRDDAINHLLKVAEFFRRYEPHSPLCGVLERAVRWGRLPIQELMLELIPDATSRAVYAQLTGVPLGEDAVPIGELASLGQPKVEPRPQPTPSPAPEPAAEPAKEEQPMFGQEDNYSGW</sequence>
<dbReference type="Pfam" id="PF06812">
    <property type="entry name" value="ImpA_N"/>
    <property type="match status" value="1"/>
</dbReference>
<reference evidence="3 4" key="1">
    <citation type="submission" date="2017-05" db="EMBL/GenBank/DDBJ databases">
        <title>Genomic insights into alkan degradation activity of Oleiphilus messinensis.</title>
        <authorList>
            <person name="Kozyavkin S.A."/>
            <person name="Slesarev A.I."/>
            <person name="Golyshin P.N."/>
            <person name="Korzhenkov A."/>
            <person name="Golyshina O.N."/>
            <person name="Toshchakov S.V."/>
        </authorList>
    </citation>
    <scope>NUCLEOTIDE SEQUENCE [LARGE SCALE GENOMIC DNA]</scope>
    <source>
        <strain evidence="3 4">ME102</strain>
    </source>
</reference>
<name>A0A1Y0IHE9_9GAMM</name>
<feature type="compositionally biased region" description="Pro residues" evidence="1">
    <location>
        <begin position="393"/>
        <end position="405"/>
    </location>
</feature>
<dbReference type="AlphaFoldDB" id="A0A1Y0IHE9"/>
<dbReference type="EMBL" id="CP021425">
    <property type="protein sequence ID" value="ARU58823.1"/>
    <property type="molecule type" value="Genomic_DNA"/>
</dbReference>
<dbReference type="PANTHER" id="PTHR37951:SF1">
    <property type="entry name" value="TYPE VI SECRETION SYSTEM COMPONENT TSSA1"/>
    <property type="match status" value="1"/>
</dbReference>
<organism evidence="3 4">
    <name type="scientific">Oleiphilus messinensis</name>
    <dbReference type="NCBI Taxonomy" id="141451"/>
    <lineage>
        <taxon>Bacteria</taxon>
        <taxon>Pseudomonadati</taxon>
        <taxon>Pseudomonadota</taxon>
        <taxon>Gammaproteobacteria</taxon>
        <taxon>Oceanospirillales</taxon>
        <taxon>Oleiphilaceae</taxon>
        <taxon>Oleiphilus</taxon>
    </lineage>
</organism>
<proteinExistence type="predicted"/>
<dbReference type="Proteomes" id="UP000196027">
    <property type="component" value="Chromosome"/>
</dbReference>
<feature type="region of interest" description="Disordered" evidence="1">
    <location>
        <begin position="383"/>
        <end position="425"/>
    </location>
</feature>
<keyword evidence="4" id="KW-1185">Reference proteome</keyword>
<dbReference type="OrthoDB" id="9771118at2"/>
<dbReference type="KEGG" id="ome:OLMES_4835"/>
<gene>
    <name evidence="3" type="ORF">OLMES_4835</name>
</gene>
<accession>A0A1Y0IHE9</accession>
<evidence type="ECO:0000259" key="2">
    <source>
        <dbReference type="Pfam" id="PF06812"/>
    </source>
</evidence>
<dbReference type="InterPro" id="IPR010657">
    <property type="entry name" value="ImpA_N"/>
</dbReference>
<dbReference type="RefSeq" id="WP_087463559.1">
    <property type="nucleotide sequence ID" value="NZ_CP021425.1"/>
</dbReference>
<dbReference type="PANTHER" id="PTHR37951">
    <property type="entry name" value="CYTOPLASMIC PROTEIN-RELATED"/>
    <property type="match status" value="1"/>
</dbReference>
<evidence type="ECO:0000313" key="4">
    <source>
        <dbReference type="Proteomes" id="UP000196027"/>
    </source>
</evidence>
<feature type="domain" description="ImpA N-terminal" evidence="2">
    <location>
        <begin position="13"/>
        <end position="140"/>
    </location>
</feature>
<dbReference type="InterPro" id="IPR017740">
    <property type="entry name" value="TssA-like"/>
</dbReference>
<evidence type="ECO:0000256" key="1">
    <source>
        <dbReference type="SAM" id="MobiDB-lite"/>
    </source>
</evidence>
<evidence type="ECO:0000313" key="3">
    <source>
        <dbReference type="EMBL" id="ARU58823.1"/>
    </source>
</evidence>
<protein>
    <submittedName>
        <fullName evidence="3">Type VI secretion system protein</fullName>
    </submittedName>
</protein>